<accession>A0ABM8G708</accession>
<dbReference type="Proteomes" id="UP001321475">
    <property type="component" value="Chromosome"/>
</dbReference>
<protein>
    <recommendedName>
        <fullName evidence="3">LysM domain-containing protein</fullName>
    </recommendedName>
</protein>
<keyword evidence="2" id="KW-1133">Transmembrane helix</keyword>
<feature type="transmembrane region" description="Helical" evidence="2">
    <location>
        <begin position="75"/>
        <end position="93"/>
    </location>
</feature>
<evidence type="ECO:0000256" key="2">
    <source>
        <dbReference type="SAM" id="Phobius"/>
    </source>
</evidence>
<feature type="region of interest" description="Disordered" evidence="1">
    <location>
        <begin position="31"/>
        <end position="59"/>
    </location>
</feature>
<evidence type="ECO:0000313" key="5">
    <source>
        <dbReference type="Proteomes" id="UP001321475"/>
    </source>
</evidence>
<evidence type="ECO:0000313" key="4">
    <source>
        <dbReference type="EMBL" id="BDZ43866.1"/>
    </source>
</evidence>
<sequence length="162" mass="16836">MTVITVDVPQWREASSRTREAGRADVVGARTASGHPARARQSAAHPVRAHRESRAVRSPAVPTRSSLRITRRGRVVVVLVVACLVAVLLTLIGTQASADGPGVPAEVTQLSVSPGQTLWEIAAGVTAAGEDVRDTIAVIADLNGLDSSVLRAGDRLVVPIGS</sequence>
<feature type="domain" description="LysM" evidence="3">
    <location>
        <begin position="109"/>
        <end position="159"/>
    </location>
</feature>
<dbReference type="Pfam" id="PF01476">
    <property type="entry name" value="LysM"/>
    <property type="match status" value="1"/>
</dbReference>
<dbReference type="Gene3D" id="3.10.350.10">
    <property type="entry name" value="LysM domain"/>
    <property type="match status" value="1"/>
</dbReference>
<dbReference type="SMART" id="SM00257">
    <property type="entry name" value="LysM"/>
    <property type="match status" value="1"/>
</dbReference>
<dbReference type="CDD" id="cd00118">
    <property type="entry name" value="LysM"/>
    <property type="match status" value="1"/>
</dbReference>
<dbReference type="EMBL" id="AP027729">
    <property type="protein sequence ID" value="BDZ43866.1"/>
    <property type="molecule type" value="Genomic_DNA"/>
</dbReference>
<dbReference type="RefSeq" id="WP_286217981.1">
    <property type="nucleotide sequence ID" value="NZ_AP027729.1"/>
</dbReference>
<keyword evidence="2" id="KW-0812">Transmembrane</keyword>
<keyword evidence="5" id="KW-1185">Reference proteome</keyword>
<reference evidence="5" key="1">
    <citation type="journal article" date="2019" name="Int. J. Syst. Evol. Microbiol.">
        <title>The Global Catalogue of Microorganisms (GCM) 10K type strain sequencing project: providing services to taxonomists for standard genome sequencing and annotation.</title>
        <authorList>
            <consortium name="The Broad Institute Genomics Platform"/>
            <consortium name="The Broad Institute Genome Sequencing Center for Infectious Disease"/>
            <person name="Wu L."/>
            <person name="Ma J."/>
        </authorList>
    </citation>
    <scope>NUCLEOTIDE SEQUENCE [LARGE SCALE GENOMIC DNA]</scope>
    <source>
        <strain evidence="5">NBRC 108565</strain>
    </source>
</reference>
<organism evidence="4 5">
    <name type="scientific">Paraoerskovia sediminicola</name>
    <dbReference type="NCBI Taxonomy" id="1138587"/>
    <lineage>
        <taxon>Bacteria</taxon>
        <taxon>Bacillati</taxon>
        <taxon>Actinomycetota</taxon>
        <taxon>Actinomycetes</taxon>
        <taxon>Micrococcales</taxon>
        <taxon>Cellulomonadaceae</taxon>
        <taxon>Paraoerskovia</taxon>
    </lineage>
</organism>
<proteinExistence type="predicted"/>
<gene>
    <name evidence="4" type="ORF">GCM10025865_31650</name>
</gene>
<dbReference type="InterPro" id="IPR018392">
    <property type="entry name" value="LysM"/>
</dbReference>
<evidence type="ECO:0000256" key="1">
    <source>
        <dbReference type="SAM" id="MobiDB-lite"/>
    </source>
</evidence>
<evidence type="ECO:0000259" key="3">
    <source>
        <dbReference type="SMART" id="SM00257"/>
    </source>
</evidence>
<keyword evidence="2" id="KW-0472">Membrane</keyword>
<dbReference type="InterPro" id="IPR036779">
    <property type="entry name" value="LysM_dom_sf"/>
</dbReference>
<name>A0ABM8G708_9CELL</name>